<comment type="caution">
    <text evidence="1">The sequence shown here is derived from an EMBL/GenBank/DDBJ whole genome shotgun (WGS) entry which is preliminary data.</text>
</comment>
<gene>
    <name evidence="1" type="ORF">L3Q82_008150</name>
</gene>
<protein>
    <submittedName>
        <fullName evidence="1">Uncharacterized protein</fullName>
    </submittedName>
</protein>
<sequence length="527" mass="59273">MMYPSTKSKGEKSHLKRGSGKRSRRIEISSNAQSDTDEALGGYHPAIKRILAKAEQREGRSRKKIDLRDDSTSESEDGDSNGGSEDECTPLIRRSTPRSLDDPMEESRLQALRHVEAQKEQCFAELENASSWKSQRNLAEYLGELEIAGRELQKKGTSGEDTPRYNLRSKKDKSSGQMFPVVVRGQSLEYRPWQNSDISDILEKLPILQDGAHPWISKLDEVLVGTQPAMGDIKRLLASLLGVPAMEEVLVKAGLNRYVATAVNDPELFAANRGRMWIALRETYPTNVHPDNILIEPLGENENPRAYVARAHQQWRSTTGNDPDMNRMEQSIVRAKIQQGLPIPVRSKLAEVVGLGSITKSVYTDYVAHQVELHRKKEHAQKEQDQEILRKLNQIQLTDNKKKEKKQAVVMQSQPQPQPQPQLQPSEQPPMIPVSFYPPPVYGQQTWRRRGRGNIIRGRGNFNSGFQRPPGACYICGQFGHLAHSCTRAGMDFSRGNFRGNFRGGFRGQSLPPQGPVNPYRGPEPGF</sequence>
<organism evidence="1 2">
    <name type="scientific">Scortum barcoo</name>
    <name type="common">barcoo grunter</name>
    <dbReference type="NCBI Taxonomy" id="214431"/>
    <lineage>
        <taxon>Eukaryota</taxon>
        <taxon>Metazoa</taxon>
        <taxon>Chordata</taxon>
        <taxon>Craniata</taxon>
        <taxon>Vertebrata</taxon>
        <taxon>Euteleostomi</taxon>
        <taxon>Actinopterygii</taxon>
        <taxon>Neopterygii</taxon>
        <taxon>Teleostei</taxon>
        <taxon>Neoteleostei</taxon>
        <taxon>Acanthomorphata</taxon>
        <taxon>Eupercaria</taxon>
        <taxon>Centrarchiformes</taxon>
        <taxon>Terapontoidei</taxon>
        <taxon>Terapontidae</taxon>
        <taxon>Scortum</taxon>
    </lineage>
</organism>
<name>A0ACB8WHC6_9TELE</name>
<keyword evidence="2" id="KW-1185">Reference proteome</keyword>
<evidence type="ECO:0000313" key="1">
    <source>
        <dbReference type="EMBL" id="KAI3367263.1"/>
    </source>
</evidence>
<dbReference type="EMBL" id="CM041539">
    <property type="protein sequence ID" value="KAI3367263.1"/>
    <property type="molecule type" value="Genomic_DNA"/>
</dbReference>
<accession>A0ACB8WHC6</accession>
<reference evidence="1" key="1">
    <citation type="submission" date="2022-04" db="EMBL/GenBank/DDBJ databases">
        <title>Jade perch genome.</title>
        <authorList>
            <person name="Chao B."/>
        </authorList>
    </citation>
    <scope>NUCLEOTIDE SEQUENCE</scope>
    <source>
        <strain evidence="1">CB-2022</strain>
    </source>
</reference>
<proteinExistence type="predicted"/>
<evidence type="ECO:0000313" key="2">
    <source>
        <dbReference type="Proteomes" id="UP000831701"/>
    </source>
</evidence>
<dbReference type="Proteomes" id="UP000831701">
    <property type="component" value="Chromosome 9"/>
</dbReference>